<evidence type="ECO:0000313" key="3">
    <source>
        <dbReference type="Proteomes" id="UP001170624"/>
    </source>
</evidence>
<organism evidence="2 3">
    <name type="scientific">Photobacterium sanguinicancri</name>
    <dbReference type="NCBI Taxonomy" id="875932"/>
    <lineage>
        <taxon>Bacteria</taxon>
        <taxon>Pseudomonadati</taxon>
        <taxon>Pseudomonadota</taxon>
        <taxon>Gammaproteobacteria</taxon>
        <taxon>Vibrionales</taxon>
        <taxon>Vibrionaceae</taxon>
        <taxon>Photobacterium</taxon>
    </lineage>
</organism>
<feature type="chain" id="PRO_5043532615" evidence="1">
    <location>
        <begin position="31"/>
        <end position="250"/>
    </location>
</feature>
<proteinExistence type="predicted"/>
<feature type="signal peptide" evidence="1">
    <location>
        <begin position="1"/>
        <end position="30"/>
    </location>
</feature>
<accession>A0AAW7Y3G8</accession>
<sequence length="250" mass="29047">MIVTMVCKLSILNRAITFVFLLLFNCLSLAGNAVDYNGSATKEIKFNKLPFWDENVIDSGPFVVVQNTKNGYVIESRLSSLKLNEKYINAQAYYSKFMLPSIDNNKYLNSLKYSYAFLLEIPKDKYALLTIESTLWSESYIGIIEAFSFNDENYDRIVKVDENPIRLIGNVLQEDAKYIAVVYNPIAYSSEGHFFRFATRVRFRLDLYSLATSKLNRPECDDFYDQKLDLYLSDNCYFNDIVSTFRRVLF</sequence>
<dbReference type="RefSeq" id="WP_261858148.1">
    <property type="nucleotide sequence ID" value="NZ_AP024850.1"/>
</dbReference>
<dbReference type="AlphaFoldDB" id="A0AAW7Y3G8"/>
<evidence type="ECO:0000313" key="2">
    <source>
        <dbReference type="EMBL" id="MDO6542907.1"/>
    </source>
</evidence>
<dbReference type="EMBL" id="JAUOPU010000008">
    <property type="protein sequence ID" value="MDO6542907.1"/>
    <property type="molecule type" value="Genomic_DNA"/>
</dbReference>
<name>A0AAW7Y3G8_9GAMM</name>
<gene>
    <name evidence="2" type="ORF">Q4568_10200</name>
</gene>
<comment type="caution">
    <text evidence="2">The sequence shown here is derived from an EMBL/GenBank/DDBJ whole genome shotgun (WGS) entry which is preliminary data.</text>
</comment>
<dbReference type="Proteomes" id="UP001170624">
    <property type="component" value="Unassembled WGS sequence"/>
</dbReference>
<evidence type="ECO:0000256" key="1">
    <source>
        <dbReference type="SAM" id="SignalP"/>
    </source>
</evidence>
<keyword evidence="1" id="KW-0732">Signal</keyword>
<reference evidence="2" key="1">
    <citation type="submission" date="2023-07" db="EMBL/GenBank/DDBJ databases">
        <title>Genome content predicts the carbon catabolic preferences of heterotrophic bacteria.</title>
        <authorList>
            <person name="Gralka M."/>
        </authorList>
    </citation>
    <scope>NUCLEOTIDE SEQUENCE</scope>
    <source>
        <strain evidence="2">G2M05</strain>
    </source>
</reference>
<protein>
    <submittedName>
        <fullName evidence="2">Uncharacterized protein</fullName>
    </submittedName>
</protein>